<sequence length="307" mass="33863">MDGDIVRPAVQLVYFLYHVDVAVQSQGGIHGEIGIVAVDIHSKGQGDIGNQSPHRAQTHDAQRLAVQLGAGIGGLAFFHHGGHIRTRLVLSVYPVGGALHVPGGDQHGTPPLDQSDAGKCSGKRRPFRADESLAARRHGLKTALIAPQRQLLCGASETLFRRIVFIEGQDLFPKQRVEHLFRSSGSDRRNRRRNLLLPHMNQRPRRLRQAGGVEDIAGFADQPQPGDPLRRPARMPRPVEKIPVEIDGKGVGGLRHVSAQEEKRSRPFRKQPQRSVGHIEKAQLALRRVQFIDGPGVIETAEHRMPL</sequence>
<gene>
    <name evidence="2" type="ORF">SDC9_146666</name>
</gene>
<name>A0A645EDA7_9ZZZZ</name>
<dbReference type="AlphaFoldDB" id="A0A645EDA7"/>
<evidence type="ECO:0000313" key="2">
    <source>
        <dbReference type="EMBL" id="MPM99475.1"/>
    </source>
</evidence>
<organism evidence="2">
    <name type="scientific">bioreactor metagenome</name>
    <dbReference type="NCBI Taxonomy" id="1076179"/>
    <lineage>
        <taxon>unclassified sequences</taxon>
        <taxon>metagenomes</taxon>
        <taxon>ecological metagenomes</taxon>
    </lineage>
</organism>
<accession>A0A645EDA7</accession>
<protein>
    <submittedName>
        <fullName evidence="2">Uncharacterized protein</fullName>
    </submittedName>
</protein>
<comment type="caution">
    <text evidence="2">The sequence shown here is derived from an EMBL/GenBank/DDBJ whole genome shotgun (WGS) entry which is preliminary data.</text>
</comment>
<dbReference type="EMBL" id="VSSQ01045564">
    <property type="protein sequence ID" value="MPM99475.1"/>
    <property type="molecule type" value="Genomic_DNA"/>
</dbReference>
<feature type="region of interest" description="Disordered" evidence="1">
    <location>
        <begin position="102"/>
        <end position="125"/>
    </location>
</feature>
<feature type="region of interest" description="Disordered" evidence="1">
    <location>
        <begin position="258"/>
        <end position="277"/>
    </location>
</feature>
<reference evidence="2" key="1">
    <citation type="submission" date="2019-08" db="EMBL/GenBank/DDBJ databases">
        <authorList>
            <person name="Kucharzyk K."/>
            <person name="Murdoch R.W."/>
            <person name="Higgins S."/>
            <person name="Loffler F."/>
        </authorList>
    </citation>
    <scope>NUCLEOTIDE SEQUENCE</scope>
</reference>
<evidence type="ECO:0000256" key="1">
    <source>
        <dbReference type="SAM" id="MobiDB-lite"/>
    </source>
</evidence>
<proteinExistence type="predicted"/>